<sequence>MKKWESPVIKVMSVKLNENIASSASNDGYTQQELYINGYYDDNSGTWKIMGSGSGTTALYYVGSSGIQDTGYNAVSSYGLPTAPDGQYPSVIKCRVG</sequence>
<evidence type="ECO:0000313" key="2">
    <source>
        <dbReference type="Proteomes" id="UP000824136"/>
    </source>
</evidence>
<name>A0A9D1KJ18_9FIRM</name>
<evidence type="ECO:0000313" key="1">
    <source>
        <dbReference type="EMBL" id="HIT58449.1"/>
    </source>
</evidence>
<accession>A0A9D1KJ18</accession>
<dbReference type="AlphaFoldDB" id="A0A9D1KJ18"/>
<reference evidence="1" key="1">
    <citation type="submission" date="2020-10" db="EMBL/GenBank/DDBJ databases">
        <authorList>
            <person name="Gilroy R."/>
        </authorList>
    </citation>
    <scope>NUCLEOTIDE SEQUENCE</scope>
    <source>
        <strain evidence="1">CHK33-4379</strain>
    </source>
</reference>
<organism evidence="1 2">
    <name type="scientific">Candidatus Faeciplasma pullistercoris</name>
    <dbReference type="NCBI Taxonomy" id="2840800"/>
    <lineage>
        <taxon>Bacteria</taxon>
        <taxon>Bacillati</taxon>
        <taxon>Bacillota</taxon>
        <taxon>Clostridia</taxon>
        <taxon>Eubacteriales</taxon>
        <taxon>Oscillospiraceae</taxon>
        <taxon>Oscillospiraceae incertae sedis</taxon>
        <taxon>Candidatus Faeciplasma</taxon>
    </lineage>
</organism>
<protein>
    <submittedName>
        <fullName evidence="1">Uncharacterized protein</fullName>
    </submittedName>
</protein>
<dbReference type="Proteomes" id="UP000824136">
    <property type="component" value="Unassembled WGS sequence"/>
</dbReference>
<comment type="caution">
    <text evidence="1">The sequence shown here is derived from an EMBL/GenBank/DDBJ whole genome shotgun (WGS) entry which is preliminary data.</text>
</comment>
<proteinExistence type="predicted"/>
<reference evidence="1" key="2">
    <citation type="journal article" date="2021" name="PeerJ">
        <title>Extensive microbial diversity within the chicken gut microbiome revealed by metagenomics and culture.</title>
        <authorList>
            <person name="Gilroy R."/>
            <person name="Ravi A."/>
            <person name="Getino M."/>
            <person name="Pursley I."/>
            <person name="Horton D.L."/>
            <person name="Alikhan N.F."/>
            <person name="Baker D."/>
            <person name="Gharbi K."/>
            <person name="Hall N."/>
            <person name="Watson M."/>
            <person name="Adriaenssens E.M."/>
            <person name="Foster-Nyarko E."/>
            <person name="Jarju S."/>
            <person name="Secka A."/>
            <person name="Antonio M."/>
            <person name="Oren A."/>
            <person name="Chaudhuri R.R."/>
            <person name="La Ragione R."/>
            <person name="Hildebrand F."/>
            <person name="Pallen M.J."/>
        </authorList>
    </citation>
    <scope>NUCLEOTIDE SEQUENCE</scope>
    <source>
        <strain evidence="1">CHK33-4379</strain>
    </source>
</reference>
<dbReference type="EMBL" id="DVLL01000008">
    <property type="protein sequence ID" value="HIT58449.1"/>
    <property type="molecule type" value="Genomic_DNA"/>
</dbReference>
<gene>
    <name evidence="1" type="ORF">IAC39_01825</name>
</gene>